<keyword evidence="2" id="KW-1185">Reference proteome</keyword>
<dbReference type="KEGG" id="vg:16881002"/>
<organism evidence="1 2">
    <name type="scientific">Cellulophaga phage phi19:3</name>
    <dbReference type="NCBI Taxonomy" id="1327971"/>
    <lineage>
        <taxon>Viruses</taxon>
        <taxon>Duplodnaviria</taxon>
        <taxon>Heunggongvirae</taxon>
        <taxon>Uroviricota</taxon>
        <taxon>Caudoviricetes</taxon>
        <taxon>Pachyviridae</taxon>
        <taxon>Baltivirus</taxon>
        <taxon>Baltivirus phi19tres</taxon>
    </lineage>
</organism>
<reference evidence="1 2" key="1">
    <citation type="journal article" date="2013" name="Proc. Natl. Acad. Sci. U.S.A.">
        <title>Twelve previously unknown phage genera are ubiquitous in global oceans.</title>
        <authorList>
            <person name="Holmfeldt K."/>
            <person name="Solonenko N."/>
            <person name="Shah M."/>
            <person name="Corrier K."/>
            <person name="Riemann L."/>
            <person name="Verberkmoes N.C."/>
            <person name="Sullivan M.B."/>
        </authorList>
    </citation>
    <scope>NUCLEOTIDE SEQUENCE [LARGE SCALE GENOMIC DNA]</scope>
    <source>
        <strain evidence="1">Phi19:3</strain>
    </source>
</reference>
<accession>R9ZYP7</accession>
<proteinExistence type="predicted"/>
<dbReference type="OrthoDB" id="33149at10239"/>
<gene>
    <name evidence="1" type="ORF">Phi19:3_gp038</name>
</gene>
<name>R9ZYP7_9CAUD</name>
<sequence length="153" mass="17643">MRDTRLEISIESLIEYKYPNIKDLNVECIQGGKTVIKYSNKDIPKQDVIDFLGSVKKETATEEFIKDLISGSAFVFHNGKLLVEKGSTEESFLNKHIMCTSSIDGEFFTYTLVRCDKNSSEIIMCKTFREEKNFKEEVNNLAKYFNADILEEK</sequence>
<protein>
    <submittedName>
        <fullName evidence="1">Uncharacterized protein</fullName>
    </submittedName>
</protein>
<dbReference type="EMBL" id="KC821608">
    <property type="protein sequence ID" value="AGO47442.1"/>
    <property type="molecule type" value="Genomic_DNA"/>
</dbReference>
<dbReference type="Proteomes" id="UP000014731">
    <property type="component" value="Segment"/>
</dbReference>
<dbReference type="GeneID" id="16881002"/>
<reference evidence="2" key="2">
    <citation type="submission" date="2013-03" db="EMBL/GenBank/DDBJ databases">
        <title>The Cellulophaga phages: a novel, diverse, and globally ubiquitous model system.</title>
        <authorList>
            <person name="Holmfeldt K."/>
            <person name="Solonenko N."/>
            <person name="Shah M."/>
            <person name="Corrier K."/>
            <person name="Riemann L."/>
            <person name="VerBerkmoes N.C."/>
            <person name="Sullivan M.B."/>
        </authorList>
    </citation>
    <scope>NUCLEOTIDE SEQUENCE [LARGE SCALE GENOMIC DNA]</scope>
</reference>
<dbReference type="RefSeq" id="YP_008240823.1">
    <property type="nucleotide sequence ID" value="NC_021789.1"/>
</dbReference>
<evidence type="ECO:0000313" key="1">
    <source>
        <dbReference type="EMBL" id="AGO47442.1"/>
    </source>
</evidence>
<evidence type="ECO:0000313" key="2">
    <source>
        <dbReference type="Proteomes" id="UP000014731"/>
    </source>
</evidence>